<feature type="compositionally biased region" description="Low complexity" evidence="2">
    <location>
        <begin position="332"/>
        <end position="345"/>
    </location>
</feature>
<reference evidence="3" key="1">
    <citation type="submission" date="2022-12" db="EMBL/GenBank/DDBJ databases">
        <authorList>
            <person name="Webb A."/>
        </authorList>
    </citation>
    <scope>NUCLEOTIDE SEQUENCE</scope>
    <source>
        <strain evidence="3">Pd1</strain>
    </source>
</reference>
<proteinExistence type="predicted"/>
<organism evidence="3 4">
    <name type="scientific">Peronospora destructor</name>
    <dbReference type="NCBI Taxonomy" id="86335"/>
    <lineage>
        <taxon>Eukaryota</taxon>
        <taxon>Sar</taxon>
        <taxon>Stramenopiles</taxon>
        <taxon>Oomycota</taxon>
        <taxon>Peronosporomycetes</taxon>
        <taxon>Peronosporales</taxon>
        <taxon>Peronosporaceae</taxon>
        <taxon>Peronospora</taxon>
    </lineage>
</organism>
<keyword evidence="4" id="KW-1185">Reference proteome</keyword>
<comment type="caution">
    <text evidence="3">The sequence shown here is derived from an EMBL/GenBank/DDBJ whole genome shotgun (WGS) entry which is preliminary data.</text>
</comment>
<evidence type="ECO:0000256" key="2">
    <source>
        <dbReference type="SAM" id="MobiDB-lite"/>
    </source>
</evidence>
<feature type="coiled-coil region" evidence="1">
    <location>
        <begin position="131"/>
        <end position="192"/>
    </location>
</feature>
<protein>
    <submittedName>
        <fullName evidence="3">Uncharacterized protein</fullName>
    </submittedName>
</protein>
<evidence type="ECO:0000313" key="4">
    <source>
        <dbReference type="Proteomes" id="UP001162029"/>
    </source>
</evidence>
<keyword evidence="1" id="KW-0175">Coiled coil</keyword>
<dbReference type="AlphaFoldDB" id="A0AAV0TT38"/>
<feature type="compositionally biased region" description="Pro residues" evidence="2">
    <location>
        <begin position="202"/>
        <end position="211"/>
    </location>
</feature>
<accession>A0AAV0TT38</accession>
<name>A0AAV0TT38_9STRA</name>
<feature type="compositionally biased region" description="Polar residues" evidence="2">
    <location>
        <begin position="347"/>
        <end position="363"/>
    </location>
</feature>
<feature type="region of interest" description="Disordered" evidence="2">
    <location>
        <begin position="193"/>
        <end position="400"/>
    </location>
</feature>
<feature type="compositionally biased region" description="Basic residues" evidence="2">
    <location>
        <begin position="247"/>
        <end position="257"/>
    </location>
</feature>
<gene>
    <name evidence="3" type="ORF">PDE001_LOCUS3540</name>
</gene>
<sequence length="642" mass="71282">MPPRPDPDLVVPTVDLVGEPPDYEVIAQAWEAVRLAVARAQAMETLREEHGVLQRAYQAEHRRAEELQARVDEMVQFATVRAPKIQAWVDRLVRERDLNQLVIAEFRDEMAKRQDFFHEAQQSRSQIRYWKGQYEKAVLEYQDEIEKLKAQLDAANATQVLEQRITELKQDLAQSEARVKKLVGERDQLQKMLTVARSRSPAPAPPVPAPGPRSRSPGSSHKPRTKRSPKPSAKTTSTKRPSSSGKSKVRRASKRSRSPTAGAPTHSKKKSRGTRAPSPKAGNSSSDESVLAALAKSRSSSRRSGPAVVAEGSGPGEIDLTRESSSPPSPPAKRASPPASREAPSGKSKTPSAPTSLFQQMFGSSDSETDSLELSESKPASGSRSPSCPKVRGPSIPGFAQPEDYKAEEVAPWPVAVVKSITTMGLTVSDLWSQVKLPDLWMGSSGGKKIRASPAWREDLITEGNLRDLMDSRPWDKWVEPVKPLSFPISGWFVGLTKIHDTYAQEYRQSLWEDRHRLPLSEVLRADSLYTARLFNARKKRRSRATKAWMEVLKKVLEGMMACHCDLDILLDPFFQPVTPTSQLSTWYPGAEGGDPQAGPSEVLQAADDAAPWRIFYRKNLQEHPAFEIPRLPSKFYPSDGD</sequence>
<dbReference type="Proteomes" id="UP001162029">
    <property type="component" value="Unassembled WGS sequence"/>
</dbReference>
<dbReference type="EMBL" id="CANTFM010000600">
    <property type="protein sequence ID" value="CAI5726264.1"/>
    <property type="molecule type" value="Genomic_DNA"/>
</dbReference>
<evidence type="ECO:0000313" key="3">
    <source>
        <dbReference type="EMBL" id="CAI5726264.1"/>
    </source>
</evidence>
<evidence type="ECO:0000256" key="1">
    <source>
        <dbReference type="SAM" id="Coils"/>
    </source>
</evidence>